<dbReference type="CDD" id="cd04275">
    <property type="entry name" value="ZnMc_pappalysin_like"/>
    <property type="match status" value="1"/>
</dbReference>
<feature type="signal peptide" evidence="9">
    <location>
        <begin position="1"/>
        <end position="18"/>
    </location>
</feature>
<evidence type="ECO:0000256" key="3">
    <source>
        <dbReference type="ARBA" id="ARBA00022723"/>
    </source>
</evidence>
<proteinExistence type="inferred from homology"/>
<keyword evidence="5" id="KW-0378">Hydrolase</keyword>
<dbReference type="EMBL" id="JARJCN010000004">
    <property type="protein sequence ID" value="KAJ7101272.1"/>
    <property type="molecule type" value="Genomic_DNA"/>
</dbReference>
<keyword evidence="8" id="KW-1015">Disulfide bond</keyword>
<dbReference type="Proteomes" id="UP001222325">
    <property type="component" value="Unassembled WGS sequence"/>
</dbReference>
<dbReference type="InterPro" id="IPR024079">
    <property type="entry name" value="MetalloPept_cat_dom_sf"/>
</dbReference>
<feature type="domain" description="Peptidase M43 pregnancy-associated plasma-A" evidence="10">
    <location>
        <begin position="143"/>
        <end position="279"/>
    </location>
</feature>
<evidence type="ECO:0000256" key="2">
    <source>
        <dbReference type="ARBA" id="ARBA00022670"/>
    </source>
</evidence>
<evidence type="ECO:0000256" key="5">
    <source>
        <dbReference type="ARBA" id="ARBA00022801"/>
    </source>
</evidence>
<evidence type="ECO:0000256" key="8">
    <source>
        <dbReference type="ARBA" id="ARBA00023157"/>
    </source>
</evidence>
<comment type="caution">
    <text evidence="11">The sequence shown here is derived from an EMBL/GenBank/DDBJ whole genome shotgun (WGS) entry which is preliminary data.</text>
</comment>
<dbReference type="GO" id="GO:0006508">
    <property type="term" value="P:proteolysis"/>
    <property type="evidence" value="ECO:0007669"/>
    <property type="project" value="UniProtKB-KW"/>
</dbReference>
<name>A0AAD6XY87_9AGAR</name>
<dbReference type="PANTHER" id="PTHR47466">
    <property type="match status" value="1"/>
</dbReference>
<evidence type="ECO:0000313" key="12">
    <source>
        <dbReference type="Proteomes" id="UP001222325"/>
    </source>
</evidence>
<protein>
    <submittedName>
        <fullName evidence="11">Metalloprotease</fullName>
    </submittedName>
</protein>
<feature type="chain" id="PRO_5042198394" evidence="9">
    <location>
        <begin position="19"/>
        <end position="288"/>
    </location>
</feature>
<evidence type="ECO:0000313" key="11">
    <source>
        <dbReference type="EMBL" id="KAJ7101272.1"/>
    </source>
</evidence>
<evidence type="ECO:0000256" key="6">
    <source>
        <dbReference type="ARBA" id="ARBA00022833"/>
    </source>
</evidence>
<keyword evidence="12" id="KW-1185">Reference proteome</keyword>
<dbReference type="Pfam" id="PF05572">
    <property type="entry name" value="Peptidase_M43"/>
    <property type="match status" value="1"/>
</dbReference>
<keyword evidence="6" id="KW-0862">Zinc</keyword>
<accession>A0AAD6XY87</accession>
<gene>
    <name evidence="11" type="ORF">B0H15DRAFT_990911</name>
</gene>
<reference evidence="11" key="1">
    <citation type="submission" date="2023-03" db="EMBL/GenBank/DDBJ databases">
        <title>Massive genome expansion in bonnet fungi (Mycena s.s.) driven by repeated elements and novel gene families across ecological guilds.</title>
        <authorList>
            <consortium name="Lawrence Berkeley National Laboratory"/>
            <person name="Harder C.B."/>
            <person name="Miyauchi S."/>
            <person name="Viragh M."/>
            <person name="Kuo A."/>
            <person name="Thoen E."/>
            <person name="Andreopoulos B."/>
            <person name="Lu D."/>
            <person name="Skrede I."/>
            <person name="Drula E."/>
            <person name="Henrissat B."/>
            <person name="Morin E."/>
            <person name="Kohler A."/>
            <person name="Barry K."/>
            <person name="LaButti K."/>
            <person name="Morin E."/>
            <person name="Salamov A."/>
            <person name="Lipzen A."/>
            <person name="Mereny Z."/>
            <person name="Hegedus B."/>
            <person name="Baldrian P."/>
            <person name="Stursova M."/>
            <person name="Weitz H."/>
            <person name="Taylor A."/>
            <person name="Grigoriev I.V."/>
            <person name="Nagy L.G."/>
            <person name="Martin F."/>
            <person name="Kauserud H."/>
        </authorList>
    </citation>
    <scope>NUCLEOTIDE SEQUENCE</scope>
    <source>
        <strain evidence="11">CBHHK173m</strain>
    </source>
</reference>
<dbReference type="InterPro" id="IPR008754">
    <property type="entry name" value="Peptidase_M43"/>
</dbReference>
<keyword evidence="7 11" id="KW-0482">Metalloprotease</keyword>
<comment type="similarity">
    <text evidence="1">Belongs to the peptidase M43B family.</text>
</comment>
<evidence type="ECO:0000256" key="7">
    <source>
        <dbReference type="ARBA" id="ARBA00023049"/>
    </source>
</evidence>
<dbReference type="SUPFAM" id="SSF55486">
    <property type="entry name" value="Metalloproteases ('zincins'), catalytic domain"/>
    <property type="match status" value="1"/>
</dbReference>
<dbReference type="Gene3D" id="3.40.390.10">
    <property type="entry name" value="Collagenase (Catalytic Domain)"/>
    <property type="match status" value="1"/>
</dbReference>
<evidence type="ECO:0000256" key="1">
    <source>
        <dbReference type="ARBA" id="ARBA00008721"/>
    </source>
</evidence>
<sequence length="288" mass="29704">MLFTLPAALLLAASSALAASNTNVTAPVRARYCGTNITDAALVTAEAHFVANMAPASLLPAAVTLNIYFHVISQNSTLAGGNVPDSQLADQVAVMNTAYAGTGITWVLAGTTRTVNADWFNGAGPFDSAQLDMKTALRTGTAKDLNVYTVGFVSGPGAGLLGYATFPSSYTGAPKDDGVVMLYASVPGGTKEEFNLGGTLIHEAGHWAGLYHTFQGGCSGDGDMVSDTPPEASSASGCPTGRDSCSGGGVDPIHNYMDYTVDSCYTEFTPGQITRIKAQMSTYRGVSL</sequence>
<dbReference type="GO" id="GO:0046872">
    <property type="term" value="F:metal ion binding"/>
    <property type="evidence" value="ECO:0007669"/>
    <property type="project" value="UniProtKB-KW"/>
</dbReference>
<dbReference type="GO" id="GO:0008237">
    <property type="term" value="F:metallopeptidase activity"/>
    <property type="evidence" value="ECO:0007669"/>
    <property type="project" value="UniProtKB-KW"/>
</dbReference>
<dbReference type="AlphaFoldDB" id="A0AAD6XY87"/>
<keyword evidence="2" id="KW-0645">Protease</keyword>
<keyword evidence="4 9" id="KW-0732">Signal</keyword>
<evidence type="ECO:0000256" key="9">
    <source>
        <dbReference type="SAM" id="SignalP"/>
    </source>
</evidence>
<keyword evidence="3" id="KW-0479">Metal-binding</keyword>
<evidence type="ECO:0000259" key="10">
    <source>
        <dbReference type="Pfam" id="PF05572"/>
    </source>
</evidence>
<dbReference type="PANTHER" id="PTHR47466:SF1">
    <property type="entry name" value="METALLOPROTEASE MEP1 (AFU_ORTHOLOGUE AFUA_1G07730)-RELATED"/>
    <property type="match status" value="1"/>
</dbReference>
<organism evidence="11 12">
    <name type="scientific">Mycena belliarum</name>
    <dbReference type="NCBI Taxonomy" id="1033014"/>
    <lineage>
        <taxon>Eukaryota</taxon>
        <taxon>Fungi</taxon>
        <taxon>Dikarya</taxon>
        <taxon>Basidiomycota</taxon>
        <taxon>Agaricomycotina</taxon>
        <taxon>Agaricomycetes</taxon>
        <taxon>Agaricomycetidae</taxon>
        <taxon>Agaricales</taxon>
        <taxon>Marasmiineae</taxon>
        <taxon>Mycenaceae</taxon>
        <taxon>Mycena</taxon>
    </lineage>
</organism>
<evidence type="ECO:0000256" key="4">
    <source>
        <dbReference type="ARBA" id="ARBA00022729"/>
    </source>
</evidence>